<evidence type="ECO:0000259" key="5">
    <source>
        <dbReference type="PROSITE" id="PS50937"/>
    </source>
</evidence>
<proteinExistence type="predicted"/>
<dbReference type="InterPro" id="IPR009061">
    <property type="entry name" value="DNA-bd_dom_put_sf"/>
</dbReference>
<dbReference type="GO" id="GO:0003677">
    <property type="term" value="F:DNA binding"/>
    <property type="evidence" value="ECO:0007669"/>
    <property type="project" value="UniProtKB-KW"/>
</dbReference>
<accession>A0A1M7SDM9</accession>
<dbReference type="Pfam" id="PF13411">
    <property type="entry name" value="MerR_1"/>
    <property type="match status" value="1"/>
</dbReference>
<evidence type="ECO:0000313" key="6">
    <source>
        <dbReference type="EMBL" id="SHN56555.1"/>
    </source>
</evidence>
<dbReference type="InterPro" id="IPR012925">
    <property type="entry name" value="TipAS_dom"/>
</dbReference>
<dbReference type="Gene3D" id="1.10.1660.10">
    <property type="match status" value="1"/>
</dbReference>
<dbReference type="InterPro" id="IPR000551">
    <property type="entry name" value="MerR-type_HTH_dom"/>
</dbReference>
<name>A0A1M7SDM9_9FIRM</name>
<dbReference type="SMART" id="SM00422">
    <property type="entry name" value="HTH_MERR"/>
    <property type="match status" value="1"/>
</dbReference>
<dbReference type="EMBL" id="FRDN01000004">
    <property type="protein sequence ID" value="SHN56555.1"/>
    <property type="molecule type" value="Genomic_DNA"/>
</dbReference>
<evidence type="ECO:0000256" key="4">
    <source>
        <dbReference type="ARBA" id="ARBA00023163"/>
    </source>
</evidence>
<dbReference type="PANTHER" id="PTHR30204">
    <property type="entry name" value="REDOX-CYCLING DRUG-SENSING TRANSCRIPTIONAL ACTIVATOR SOXR"/>
    <property type="match status" value="1"/>
</dbReference>
<keyword evidence="7" id="KW-1185">Reference proteome</keyword>
<protein>
    <submittedName>
        <fullName evidence="6">Transcriptional regulator, MerR family</fullName>
    </submittedName>
</protein>
<sequence>MMRTVKQVSALTGVSVRTLQFYDEIDLFKPTQVNDAGYRLYDDASLELLQQILFFKELDFTLREIKAIMANPHFDKVEAFKKQKALIELKRDRLNRLLNLLAKLEKGEKIMSFNEFDMNGYFQALEAFKKTHADEILKKFGDIGAFDEMVGELKAKASDIAELAIKQYGSIESYTRASEKNLENYLKKGTETIDVEESMAKTDSLTRQLTADLSKDVSSPEIQTMILELIDLCNQGHNGLDMGENYWAFMAENYLTNPLFISTTDQKYGEGAAEFIGKALKIHLG</sequence>
<keyword evidence="1" id="KW-0805">Transcription regulation</keyword>
<dbReference type="InterPro" id="IPR036244">
    <property type="entry name" value="TipA-like_antibiotic-bd"/>
</dbReference>
<evidence type="ECO:0000256" key="3">
    <source>
        <dbReference type="ARBA" id="ARBA00023159"/>
    </source>
</evidence>
<organism evidence="6 7">
    <name type="scientific">Desulfitobacterium chlororespirans DSM 11544</name>
    <dbReference type="NCBI Taxonomy" id="1121395"/>
    <lineage>
        <taxon>Bacteria</taxon>
        <taxon>Bacillati</taxon>
        <taxon>Bacillota</taxon>
        <taxon>Clostridia</taxon>
        <taxon>Eubacteriales</taxon>
        <taxon>Desulfitobacteriaceae</taxon>
        <taxon>Desulfitobacterium</taxon>
    </lineage>
</organism>
<dbReference type="Pfam" id="PF07739">
    <property type="entry name" value="TipAS"/>
    <property type="match status" value="1"/>
</dbReference>
<dbReference type="CDD" id="cd01106">
    <property type="entry name" value="HTH_TipAL-Mta"/>
    <property type="match status" value="1"/>
</dbReference>
<evidence type="ECO:0000313" key="7">
    <source>
        <dbReference type="Proteomes" id="UP000184010"/>
    </source>
</evidence>
<keyword evidence="3" id="KW-0010">Activator</keyword>
<evidence type="ECO:0000256" key="2">
    <source>
        <dbReference type="ARBA" id="ARBA00023125"/>
    </source>
</evidence>
<feature type="domain" description="HTH merR-type" evidence="5">
    <location>
        <begin position="1"/>
        <end position="71"/>
    </location>
</feature>
<dbReference type="GO" id="GO:0003700">
    <property type="term" value="F:DNA-binding transcription factor activity"/>
    <property type="evidence" value="ECO:0007669"/>
    <property type="project" value="InterPro"/>
</dbReference>
<evidence type="ECO:0000256" key="1">
    <source>
        <dbReference type="ARBA" id="ARBA00023015"/>
    </source>
</evidence>
<keyword evidence="4" id="KW-0804">Transcription</keyword>
<dbReference type="RefSeq" id="WP_427846678.1">
    <property type="nucleotide sequence ID" value="NZ_FRDN01000004.1"/>
</dbReference>
<dbReference type="PROSITE" id="PS50937">
    <property type="entry name" value="HTH_MERR_2"/>
    <property type="match status" value="1"/>
</dbReference>
<dbReference type="SUPFAM" id="SSF46955">
    <property type="entry name" value="Putative DNA-binding domain"/>
    <property type="match status" value="1"/>
</dbReference>
<dbReference type="InterPro" id="IPR047057">
    <property type="entry name" value="MerR_fam"/>
</dbReference>
<dbReference type="AlphaFoldDB" id="A0A1M7SDM9"/>
<keyword evidence="2" id="KW-0238">DNA-binding</keyword>
<dbReference type="PANTHER" id="PTHR30204:SF90">
    <property type="entry name" value="HTH-TYPE TRANSCRIPTIONAL ACTIVATOR MTA"/>
    <property type="match status" value="1"/>
</dbReference>
<dbReference type="STRING" id="1121395.SAMN02745215_00696"/>
<dbReference type="Proteomes" id="UP000184010">
    <property type="component" value="Unassembled WGS sequence"/>
</dbReference>
<dbReference type="SUPFAM" id="SSF89082">
    <property type="entry name" value="Antibiotic binding domain of TipA-like multidrug resistance regulators"/>
    <property type="match status" value="1"/>
</dbReference>
<reference evidence="7" key="1">
    <citation type="submission" date="2016-12" db="EMBL/GenBank/DDBJ databases">
        <authorList>
            <person name="Varghese N."/>
            <person name="Submissions S."/>
        </authorList>
    </citation>
    <scope>NUCLEOTIDE SEQUENCE [LARGE SCALE GENOMIC DNA]</scope>
    <source>
        <strain evidence="7">DSM 11544</strain>
    </source>
</reference>
<gene>
    <name evidence="6" type="ORF">SAMN02745215_00696</name>
</gene>